<dbReference type="OMA" id="QIMKIEA"/>
<keyword evidence="3" id="KW-1185">Reference proteome</keyword>
<evidence type="ECO:0008006" key="4">
    <source>
        <dbReference type="Google" id="ProtNLM"/>
    </source>
</evidence>
<protein>
    <recommendedName>
        <fullName evidence="4">Nucleic-acid-binding protein from mobile element jockey</fullName>
    </recommendedName>
</protein>
<accession>A0A087TFM9</accession>
<reference evidence="2 3" key="1">
    <citation type="submission" date="2013-11" db="EMBL/GenBank/DDBJ databases">
        <title>Genome sequencing of Stegodyphus mimosarum.</title>
        <authorList>
            <person name="Bechsgaard J."/>
        </authorList>
    </citation>
    <scope>NUCLEOTIDE SEQUENCE [LARGE SCALE GENOMIC DNA]</scope>
</reference>
<proteinExistence type="predicted"/>
<dbReference type="AlphaFoldDB" id="A0A087TFM9"/>
<feature type="region of interest" description="Disordered" evidence="1">
    <location>
        <begin position="105"/>
        <end position="145"/>
    </location>
</feature>
<feature type="compositionally biased region" description="Basic residues" evidence="1">
    <location>
        <begin position="132"/>
        <end position="145"/>
    </location>
</feature>
<feature type="compositionally biased region" description="Polar residues" evidence="1">
    <location>
        <begin position="105"/>
        <end position="120"/>
    </location>
</feature>
<evidence type="ECO:0000313" key="3">
    <source>
        <dbReference type="Proteomes" id="UP000054359"/>
    </source>
</evidence>
<dbReference type="OrthoDB" id="6435956at2759"/>
<gene>
    <name evidence="2" type="ORF">X975_11964</name>
</gene>
<evidence type="ECO:0000256" key="1">
    <source>
        <dbReference type="SAM" id="MobiDB-lite"/>
    </source>
</evidence>
<dbReference type="Proteomes" id="UP000054359">
    <property type="component" value="Unassembled WGS sequence"/>
</dbReference>
<evidence type="ECO:0000313" key="2">
    <source>
        <dbReference type="EMBL" id="KFM63918.1"/>
    </source>
</evidence>
<organism evidence="2 3">
    <name type="scientific">Stegodyphus mimosarum</name>
    <name type="common">African social velvet spider</name>
    <dbReference type="NCBI Taxonomy" id="407821"/>
    <lineage>
        <taxon>Eukaryota</taxon>
        <taxon>Metazoa</taxon>
        <taxon>Ecdysozoa</taxon>
        <taxon>Arthropoda</taxon>
        <taxon>Chelicerata</taxon>
        <taxon>Arachnida</taxon>
        <taxon>Araneae</taxon>
        <taxon>Araneomorphae</taxon>
        <taxon>Entelegynae</taxon>
        <taxon>Eresoidea</taxon>
        <taxon>Eresidae</taxon>
        <taxon>Stegodyphus</taxon>
    </lineage>
</organism>
<feature type="non-terminal residue" evidence="2">
    <location>
        <position position="165"/>
    </location>
</feature>
<dbReference type="EMBL" id="KK114998">
    <property type="protein sequence ID" value="KFM63918.1"/>
    <property type="molecule type" value="Genomic_DNA"/>
</dbReference>
<name>A0A087TFM9_STEMI</name>
<sequence length="165" mass="18456">MFPVPVLCHSKISCRGKLTCARCAMVGYDSDTCTAAPLCINCKGEHPAFSCCCPKWKLEKELQTTKVNNNISYAEARRLVQSTQIRPNISFANAVKSTRSFGTQTSVSAQTYPNKSQETTSRQKNEKPTHSVQKKKKYKSKVNQKTPLRKQIMKIEALVIAHTMA</sequence>